<protein>
    <submittedName>
        <fullName evidence="2">Putative sugar fermentation stimulation protein</fullName>
    </submittedName>
</protein>
<dbReference type="Pfam" id="PF03749">
    <property type="entry name" value="SfsA"/>
    <property type="match status" value="1"/>
</dbReference>
<comment type="caution">
    <text evidence="2">The sequence shown here is derived from an EMBL/GenBank/DDBJ whole genome shotgun (WGS) entry which is preliminary data.</text>
</comment>
<dbReference type="InterPro" id="IPR040452">
    <property type="entry name" value="SfsA_C"/>
</dbReference>
<gene>
    <name evidence="2" type="ORF">HMPREF3233_00926</name>
</gene>
<feature type="domain" description="Sugar fermentation stimulation protein C-terminal" evidence="1">
    <location>
        <begin position="92"/>
        <end position="218"/>
    </location>
</feature>
<name>A0A133S4T7_9FIRM</name>
<dbReference type="PATRIC" id="fig|39777.7.peg.903"/>
<sequence>MSVDNINFNKDLVIGEFIKEGKFRFSGTVKVNNKVEDCYIASNCKLGPLINLNGEEVWLKSIKKRSKFKYMLYAVKKKRSPILLELQAINVIIGDYLTRQRKFENLKGAVSYEKTLENGYRADLYISGKDIIIEGKTILSEDKVASYPNVKMGRAISQLQKIKCLLEEGHKVYYWFVSLNPSCNRLLFNEESNDFIELIAVCRKMGMKIVFSTLKYDIEKGFYINRSRLL</sequence>
<evidence type="ECO:0000313" key="3">
    <source>
        <dbReference type="Proteomes" id="UP000070226"/>
    </source>
</evidence>
<reference evidence="2 3" key="1">
    <citation type="submission" date="2016-01" db="EMBL/GenBank/DDBJ databases">
        <authorList>
            <person name="Oliw E.H."/>
        </authorList>
    </citation>
    <scope>NUCLEOTIDE SEQUENCE [LARGE SCALE GENOMIC DNA]</scope>
    <source>
        <strain evidence="2 3">CMW7756B</strain>
    </source>
</reference>
<dbReference type="Proteomes" id="UP000070226">
    <property type="component" value="Unassembled WGS sequence"/>
</dbReference>
<accession>A0A133S4T7</accession>
<organism evidence="2">
    <name type="scientific">Veillonella atypica</name>
    <dbReference type="NCBI Taxonomy" id="39777"/>
    <lineage>
        <taxon>Bacteria</taxon>
        <taxon>Bacillati</taxon>
        <taxon>Bacillota</taxon>
        <taxon>Negativicutes</taxon>
        <taxon>Veillonellales</taxon>
        <taxon>Veillonellaceae</taxon>
        <taxon>Veillonella</taxon>
    </lineage>
</organism>
<dbReference type="AlphaFoldDB" id="A0A133S4T7"/>
<dbReference type="Gene3D" id="3.40.1350.60">
    <property type="match status" value="1"/>
</dbReference>
<dbReference type="RefSeq" id="WP_060807498.1">
    <property type="nucleotide sequence ID" value="NZ_KQ958071.1"/>
</dbReference>
<dbReference type="Gene3D" id="2.40.50.580">
    <property type="match status" value="1"/>
</dbReference>
<evidence type="ECO:0000313" key="2">
    <source>
        <dbReference type="EMBL" id="KXA64448.1"/>
    </source>
</evidence>
<proteinExistence type="predicted"/>
<evidence type="ECO:0000259" key="1">
    <source>
        <dbReference type="Pfam" id="PF03749"/>
    </source>
</evidence>
<dbReference type="EMBL" id="LRQT01000024">
    <property type="protein sequence ID" value="KXA64448.1"/>
    <property type="molecule type" value="Genomic_DNA"/>
</dbReference>